<organism evidence="9 10">
    <name type="scientific">Litorilinea aerophila</name>
    <dbReference type="NCBI Taxonomy" id="1204385"/>
    <lineage>
        <taxon>Bacteria</taxon>
        <taxon>Bacillati</taxon>
        <taxon>Chloroflexota</taxon>
        <taxon>Caldilineae</taxon>
        <taxon>Caldilineales</taxon>
        <taxon>Caldilineaceae</taxon>
        <taxon>Litorilinea</taxon>
    </lineage>
</organism>
<dbReference type="PANTHER" id="PTHR11054:SF0">
    <property type="entry name" value="6-PHOSPHOGLUCONOLACTONASE"/>
    <property type="match status" value="1"/>
</dbReference>
<proteinExistence type="inferred from homology"/>
<dbReference type="SUPFAM" id="SSF100950">
    <property type="entry name" value="NagB/RpiA/CoA transferase-like"/>
    <property type="match status" value="1"/>
</dbReference>
<evidence type="ECO:0000256" key="7">
    <source>
        <dbReference type="RuleBase" id="RU365095"/>
    </source>
</evidence>
<dbReference type="InterPro" id="IPR037171">
    <property type="entry name" value="NagB/RpiA_transferase-like"/>
</dbReference>
<dbReference type="InParanoid" id="A0A540VAQ9"/>
<dbReference type="InterPro" id="IPR005900">
    <property type="entry name" value="6-phosphogluconolactonase_DevB"/>
</dbReference>
<dbReference type="EC" id="3.1.1.31" evidence="5 7"/>
<evidence type="ECO:0000256" key="4">
    <source>
        <dbReference type="ARBA" id="ARBA00010662"/>
    </source>
</evidence>
<dbReference type="Gene3D" id="3.40.50.1360">
    <property type="match status" value="1"/>
</dbReference>
<evidence type="ECO:0000256" key="1">
    <source>
        <dbReference type="ARBA" id="ARBA00000832"/>
    </source>
</evidence>
<dbReference type="Proteomes" id="UP000317371">
    <property type="component" value="Unassembled WGS sequence"/>
</dbReference>
<dbReference type="Pfam" id="PF01182">
    <property type="entry name" value="Glucosamine_iso"/>
    <property type="match status" value="1"/>
</dbReference>
<evidence type="ECO:0000256" key="2">
    <source>
        <dbReference type="ARBA" id="ARBA00002681"/>
    </source>
</evidence>
<feature type="domain" description="Glucosamine/galactosamine-6-phosphate isomerase" evidence="8">
    <location>
        <begin position="20"/>
        <end position="245"/>
    </location>
</feature>
<gene>
    <name evidence="7 9" type="primary">pgl</name>
    <name evidence="9" type="ORF">FKZ61_22470</name>
</gene>
<sequence>MPVDQSQPRPPQRTVEVVADRDALTYVACELVTAAANLAIGLRGVFTIALAGGSTPRPLYAALARDPDIDWKRWRIFWSDERCVPPDHPDSNYGMVHQVLLSQPGVKPQLVMRMAGELEPEVAAANYEAIVRELVPAAYDQVTGDRPRFDLILLGMGADGHTASLFPHTPALAEQERLVVANPVPALQTTRLTFTFPLINAARRILVLVSGADKAQALHDVLVGPHRPDALPAQAIHPVAGQVTWLVDEAAFHLIEEDMAE</sequence>
<comment type="similarity">
    <text evidence="4 7">Belongs to the glucosamine/galactosamine-6-phosphate isomerase family. 6-phosphogluconolactonase subfamily.</text>
</comment>
<dbReference type="GO" id="GO:0006098">
    <property type="term" value="P:pentose-phosphate shunt"/>
    <property type="evidence" value="ECO:0007669"/>
    <property type="project" value="UniProtKB-UniPathway"/>
</dbReference>
<comment type="caution">
    <text evidence="9">The sequence shown here is derived from an EMBL/GenBank/DDBJ whole genome shotgun (WGS) entry which is preliminary data.</text>
</comment>
<dbReference type="InterPro" id="IPR039104">
    <property type="entry name" value="6PGL"/>
</dbReference>
<dbReference type="CDD" id="cd01400">
    <property type="entry name" value="6PGL"/>
    <property type="match status" value="1"/>
</dbReference>
<protein>
    <recommendedName>
        <fullName evidence="6 7">6-phosphogluconolactonase</fullName>
        <shortName evidence="7">6PGL</shortName>
        <ecNumber evidence="5 7">3.1.1.31</ecNumber>
    </recommendedName>
</protein>
<accession>A0A540VAQ9</accession>
<dbReference type="InterPro" id="IPR006148">
    <property type="entry name" value="Glc/Gal-6P_isomerase"/>
</dbReference>
<name>A0A540VAQ9_9CHLR</name>
<evidence type="ECO:0000313" key="10">
    <source>
        <dbReference type="Proteomes" id="UP000317371"/>
    </source>
</evidence>
<dbReference type="PANTHER" id="PTHR11054">
    <property type="entry name" value="6-PHOSPHOGLUCONOLACTONASE"/>
    <property type="match status" value="1"/>
</dbReference>
<dbReference type="UniPathway" id="UPA00115">
    <property type="reaction ID" value="UER00409"/>
</dbReference>
<comment type="function">
    <text evidence="2 7">Hydrolysis of 6-phosphogluconolactone to 6-phosphogluconate.</text>
</comment>
<evidence type="ECO:0000259" key="8">
    <source>
        <dbReference type="Pfam" id="PF01182"/>
    </source>
</evidence>
<comment type="pathway">
    <text evidence="3 7">Carbohydrate degradation; pentose phosphate pathway; D-ribulose 5-phosphate from D-glucose 6-phosphate (oxidative stage): step 2/3.</text>
</comment>
<dbReference type="EMBL" id="VIGC01000047">
    <property type="protein sequence ID" value="TQE93183.1"/>
    <property type="molecule type" value="Genomic_DNA"/>
</dbReference>
<dbReference type="AlphaFoldDB" id="A0A540VAQ9"/>
<evidence type="ECO:0000256" key="5">
    <source>
        <dbReference type="ARBA" id="ARBA00013198"/>
    </source>
</evidence>
<reference evidence="9 10" key="1">
    <citation type="submission" date="2019-06" db="EMBL/GenBank/DDBJ databases">
        <title>Genome sequence of Litorilinea aerophila BAA-2444.</title>
        <authorList>
            <person name="Maclea K.S."/>
            <person name="Maurais E.G."/>
            <person name="Iannazzi L.C."/>
        </authorList>
    </citation>
    <scope>NUCLEOTIDE SEQUENCE [LARGE SCALE GENOMIC DNA]</scope>
    <source>
        <strain evidence="9 10">ATCC BAA-2444</strain>
    </source>
</reference>
<evidence type="ECO:0000313" key="9">
    <source>
        <dbReference type="EMBL" id="TQE93183.1"/>
    </source>
</evidence>
<comment type="catalytic activity">
    <reaction evidence="1 7">
        <text>6-phospho-D-glucono-1,5-lactone + H2O = 6-phospho-D-gluconate + H(+)</text>
        <dbReference type="Rhea" id="RHEA:12556"/>
        <dbReference type="ChEBI" id="CHEBI:15377"/>
        <dbReference type="ChEBI" id="CHEBI:15378"/>
        <dbReference type="ChEBI" id="CHEBI:57955"/>
        <dbReference type="ChEBI" id="CHEBI:58759"/>
        <dbReference type="EC" id="3.1.1.31"/>
    </reaction>
</comment>
<evidence type="ECO:0000256" key="3">
    <source>
        <dbReference type="ARBA" id="ARBA00004961"/>
    </source>
</evidence>
<dbReference type="NCBIfam" id="TIGR01198">
    <property type="entry name" value="pgl"/>
    <property type="match status" value="1"/>
</dbReference>
<dbReference type="OrthoDB" id="9810967at2"/>
<keyword evidence="10" id="KW-1185">Reference proteome</keyword>
<dbReference type="GO" id="GO:0017057">
    <property type="term" value="F:6-phosphogluconolactonase activity"/>
    <property type="evidence" value="ECO:0007669"/>
    <property type="project" value="UniProtKB-UniRule"/>
</dbReference>
<dbReference type="GO" id="GO:0005975">
    <property type="term" value="P:carbohydrate metabolic process"/>
    <property type="evidence" value="ECO:0007669"/>
    <property type="project" value="UniProtKB-UniRule"/>
</dbReference>
<keyword evidence="7 9" id="KW-0378">Hydrolase</keyword>
<evidence type="ECO:0000256" key="6">
    <source>
        <dbReference type="ARBA" id="ARBA00020337"/>
    </source>
</evidence>